<reference evidence="1 2" key="1">
    <citation type="submission" date="2019-12" db="EMBL/GenBank/DDBJ databases">
        <title>Genomic-based taxomic classification of the family Erythrobacteraceae.</title>
        <authorList>
            <person name="Xu L."/>
        </authorList>
    </citation>
    <scope>NUCLEOTIDE SEQUENCE [LARGE SCALE GENOMIC DNA]</scope>
    <source>
        <strain evidence="1 2">S36</strain>
    </source>
</reference>
<keyword evidence="2" id="KW-1185">Reference proteome</keyword>
<dbReference type="EMBL" id="WTYJ01000002">
    <property type="protein sequence ID" value="MXO99660.1"/>
    <property type="molecule type" value="Genomic_DNA"/>
</dbReference>
<organism evidence="1 2">
    <name type="scientific">Croceibacterium xixiisoli</name>
    <dbReference type="NCBI Taxonomy" id="1476466"/>
    <lineage>
        <taxon>Bacteria</taxon>
        <taxon>Pseudomonadati</taxon>
        <taxon>Pseudomonadota</taxon>
        <taxon>Alphaproteobacteria</taxon>
        <taxon>Sphingomonadales</taxon>
        <taxon>Erythrobacteraceae</taxon>
        <taxon>Croceibacterium</taxon>
    </lineage>
</organism>
<dbReference type="Pfam" id="PF02597">
    <property type="entry name" value="ThiS"/>
    <property type="match status" value="1"/>
</dbReference>
<evidence type="ECO:0000313" key="1">
    <source>
        <dbReference type="EMBL" id="MXO99660.1"/>
    </source>
</evidence>
<accession>A0A6I4TWN0</accession>
<sequence>MAARLILLGRLADLAGTPELAVPLGDAAQIDWPGLLALLPAALAEAATGPKIRLALNGAVLADKTTLIARSGDELALLPPVSGG</sequence>
<name>A0A6I4TWN0_9SPHN</name>
<proteinExistence type="predicted"/>
<dbReference type="InterPro" id="IPR003749">
    <property type="entry name" value="ThiS/MoaD-like"/>
</dbReference>
<dbReference type="OrthoDB" id="9800712at2"/>
<dbReference type="Gene3D" id="3.10.20.30">
    <property type="match status" value="1"/>
</dbReference>
<protein>
    <submittedName>
        <fullName evidence="1">MoaD/ThiS family protein</fullName>
    </submittedName>
</protein>
<evidence type="ECO:0000313" key="2">
    <source>
        <dbReference type="Proteomes" id="UP000469430"/>
    </source>
</evidence>
<dbReference type="InterPro" id="IPR016155">
    <property type="entry name" value="Mopterin_synth/thiamin_S_b"/>
</dbReference>
<dbReference type="SUPFAM" id="SSF54285">
    <property type="entry name" value="MoaD/ThiS"/>
    <property type="match status" value="1"/>
</dbReference>
<dbReference type="AlphaFoldDB" id="A0A6I4TWN0"/>
<comment type="caution">
    <text evidence="1">The sequence shown here is derived from an EMBL/GenBank/DDBJ whole genome shotgun (WGS) entry which is preliminary data.</text>
</comment>
<dbReference type="Proteomes" id="UP000469430">
    <property type="component" value="Unassembled WGS sequence"/>
</dbReference>
<dbReference type="InterPro" id="IPR012675">
    <property type="entry name" value="Beta-grasp_dom_sf"/>
</dbReference>
<gene>
    <name evidence="1" type="ORF">GRI97_11735</name>
</gene>
<dbReference type="RefSeq" id="WP_161391362.1">
    <property type="nucleotide sequence ID" value="NZ_JBHSCP010000001.1"/>
</dbReference>